<dbReference type="Proteomes" id="UP000008074">
    <property type="component" value="Chromosome"/>
</dbReference>
<name>C7LJY6_KARMS</name>
<evidence type="ECO:0000313" key="2">
    <source>
        <dbReference type="EMBL" id="ACU52748.1"/>
    </source>
</evidence>
<dbReference type="InterPro" id="IPR036771">
    <property type="entry name" value="ATPsynth_dsu/esu_N"/>
</dbReference>
<dbReference type="STRING" id="595499.SMDSEM_015"/>
<accession>C7LJY6</accession>
<dbReference type="GO" id="GO:0045259">
    <property type="term" value="C:proton-transporting ATP synthase complex"/>
    <property type="evidence" value="ECO:0007669"/>
    <property type="project" value="UniProtKB-KW"/>
</dbReference>
<reference evidence="2 3" key="1">
    <citation type="journal article" date="2009" name="Proc. Natl. Acad. Sci. U.S.A.">
        <title>Convergent evolution of metabolic roles in bacterial co-symbionts of insects.</title>
        <authorList>
            <person name="McCutcheon J.P."/>
            <person name="McDonald B.R."/>
            <person name="Moran N.A."/>
        </authorList>
    </citation>
    <scope>NUCLEOTIDE SEQUENCE [LARGE SCALE GENOMIC DNA]</scope>
    <source>
        <strain evidence="2 3">SMDSEM</strain>
    </source>
</reference>
<dbReference type="Gene3D" id="2.60.15.10">
    <property type="entry name" value="F0F1 ATP synthase delta/epsilon subunit, N-terminal"/>
    <property type="match status" value="1"/>
</dbReference>
<organism evidence="2 3">
    <name type="scientific">Karelsulcia muelleri (strain SMDSEM)</name>
    <name type="common">Sulcia muelleri</name>
    <dbReference type="NCBI Taxonomy" id="595499"/>
    <lineage>
        <taxon>Bacteria</taxon>
        <taxon>Pseudomonadati</taxon>
        <taxon>Bacteroidota</taxon>
        <taxon>Flavobacteriia</taxon>
        <taxon>Flavobacteriales</taxon>
        <taxon>Candidatus Karelsulcia</taxon>
    </lineage>
</organism>
<keyword evidence="1" id="KW-0139">CF(1)</keyword>
<evidence type="ECO:0000256" key="1">
    <source>
        <dbReference type="ARBA" id="ARBA00023196"/>
    </source>
</evidence>
<dbReference type="EMBL" id="CP001605">
    <property type="protein sequence ID" value="ACU52748.1"/>
    <property type="molecule type" value="Genomic_DNA"/>
</dbReference>
<sequence>MKILILKKEKKILEIEGFAVFFYTEKGQLELLNNHCSLISMISSGIIKIYSNFLLEIENEFFLEKEIKILWNQNTNQNQNTTILKIKINSGFLKLKNNKIIFLV</sequence>
<gene>
    <name evidence="2" type="primary">atpC</name>
    <name evidence="2" type="ordered locus">SMDSEM_015</name>
</gene>
<keyword evidence="1" id="KW-0066">ATP synthesis</keyword>
<protein>
    <submittedName>
        <fullName evidence="2">Putative ATP synthase F1, epsilon subunit</fullName>
    </submittedName>
</protein>
<dbReference type="AlphaFoldDB" id="C7LJY6"/>
<dbReference type="HOGENOM" id="CLU_2371698_0_0_10"/>
<proteinExistence type="predicted"/>
<dbReference type="KEGG" id="sms:SMDSEM_015"/>
<evidence type="ECO:0000313" key="3">
    <source>
        <dbReference type="Proteomes" id="UP000008074"/>
    </source>
</evidence>